<proteinExistence type="predicted"/>
<dbReference type="PANTHER" id="PTHR11040">
    <property type="entry name" value="ZINC/IRON TRANSPORTER"/>
    <property type="match status" value="1"/>
</dbReference>
<sequence length="173" mass="18831">MQSLIRDQEDEEKGKSITTTELASLRHVSSMTPFVILIGLGVHALFEGLSLGLSNKTSSSVIFAVAILLHKGAAGLSLGISMAKTFPGKDAFVTKMMLLFALFTPLGVVLGWLLQGRHQLTEIIFSCLAAGSFLYIACSEVIVEEFSESTRKGQKLFFYLLGISLICSLMFFE</sequence>
<organism evidence="6">
    <name type="scientific">Strombidium inclinatum</name>
    <dbReference type="NCBI Taxonomy" id="197538"/>
    <lineage>
        <taxon>Eukaryota</taxon>
        <taxon>Sar</taxon>
        <taxon>Alveolata</taxon>
        <taxon>Ciliophora</taxon>
        <taxon>Intramacronucleata</taxon>
        <taxon>Spirotrichea</taxon>
        <taxon>Oligotrichia</taxon>
        <taxon>Strombidiidae</taxon>
        <taxon>Strombidium</taxon>
    </lineage>
</organism>
<accession>A0A7S3MY37</accession>
<evidence type="ECO:0000313" key="6">
    <source>
        <dbReference type="EMBL" id="CAE0330823.1"/>
    </source>
</evidence>
<feature type="transmembrane region" description="Helical" evidence="5">
    <location>
        <begin position="120"/>
        <end position="143"/>
    </location>
</feature>
<evidence type="ECO:0000256" key="2">
    <source>
        <dbReference type="ARBA" id="ARBA00022692"/>
    </source>
</evidence>
<evidence type="ECO:0000256" key="3">
    <source>
        <dbReference type="ARBA" id="ARBA00022989"/>
    </source>
</evidence>
<reference evidence="6" key="1">
    <citation type="submission" date="2021-01" db="EMBL/GenBank/DDBJ databases">
        <authorList>
            <person name="Corre E."/>
            <person name="Pelletier E."/>
            <person name="Niang G."/>
            <person name="Scheremetjew M."/>
            <person name="Finn R."/>
            <person name="Kale V."/>
            <person name="Holt S."/>
            <person name="Cochrane G."/>
            <person name="Meng A."/>
            <person name="Brown T."/>
            <person name="Cohen L."/>
        </authorList>
    </citation>
    <scope>NUCLEOTIDE SEQUENCE</scope>
    <source>
        <strain evidence="6">S3</strain>
    </source>
</reference>
<feature type="transmembrane region" description="Helical" evidence="5">
    <location>
        <begin position="155"/>
        <end position="172"/>
    </location>
</feature>
<gene>
    <name evidence="6" type="ORF">SINC0208_LOCUS11455</name>
</gene>
<dbReference type="InterPro" id="IPR003689">
    <property type="entry name" value="ZIP"/>
</dbReference>
<feature type="transmembrane region" description="Helical" evidence="5">
    <location>
        <begin position="60"/>
        <end position="80"/>
    </location>
</feature>
<evidence type="ECO:0000256" key="4">
    <source>
        <dbReference type="ARBA" id="ARBA00023136"/>
    </source>
</evidence>
<protein>
    <recommendedName>
        <fullName evidence="7">Zinc transporter ZIP2</fullName>
    </recommendedName>
</protein>
<keyword evidence="4 5" id="KW-0472">Membrane</keyword>
<keyword evidence="3 5" id="KW-1133">Transmembrane helix</keyword>
<evidence type="ECO:0000256" key="1">
    <source>
        <dbReference type="ARBA" id="ARBA00004141"/>
    </source>
</evidence>
<feature type="transmembrane region" description="Helical" evidence="5">
    <location>
        <begin position="34"/>
        <end position="54"/>
    </location>
</feature>
<evidence type="ECO:0000256" key="5">
    <source>
        <dbReference type="SAM" id="Phobius"/>
    </source>
</evidence>
<dbReference type="AlphaFoldDB" id="A0A7S3MY37"/>
<name>A0A7S3MY37_9SPIT</name>
<keyword evidence="2 5" id="KW-0812">Transmembrane</keyword>
<dbReference type="GO" id="GO:0016020">
    <property type="term" value="C:membrane"/>
    <property type="evidence" value="ECO:0007669"/>
    <property type="project" value="UniProtKB-SubCell"/>
</dbReference>
<dbReference type="PANTHER" id="PTHR11040:SF140">
    <property type="entry name" value="ZRT (ZRT), IRT- (IRT-) LIKE PROTEIN TRANSPORTER"/>
    <property type="match status" value="1"/>
</dbReference>
<dbReference type="EMBL" id="HBIH01028572">
    <property type="protein sequence ID" value="CAE0330823.1"/>
    <property type="molecule type" value="Transcribed_RNA"/>
</dbReference>
<dbReference type="Pfam" id="PF02535">
    <property type="entry name" value="Zip"/>
    <property type="match status" value="1"/>
</dbReference>
<evidence type="ECO:0008006" key="7">
    <source>
        <dbReference type="Google" id="ProtNLM"/>
    </source>
</evidence>
<feature type="transmembrane region" description="Helical" evidence="5">
    <location>
        <begin position="92"/>
        <end position="114"/>
    </location>
</feature>
<dbReference type="GO" id="GO:0005385">
    <property type="term" value="F:zinc ion transmembrane transporter activity"/>
    <property type="evidence" value="ECO:0007669"/>
    <property type="project" value="TreeGrafter"/>
</dbReference>
<comment type="subcellular location">
    <subcellularLocation>
        <location evidence="1">Membrane</location>
        <topology evidence="1">Multi-pass membrane protein</topology>
    </subcellularLocation>
</comment>